<dbReference type="OrthoDB" id="680938at2"/>
<dbReference type="RefSeq" id="WP_081144943.1">
    <property type="nucleotide sequence ID" value="NZ_LVYD01000001.1"/>
</dbReference>
<name>A0A1V9G9V9_9BACT</name>
<dbReference type="Proteomes" id="UP000192796">
    <property type="component" value="Unassembled WGS sequence"/>
</dbReference>
<keyword evidence="3" id="KW-1185">Reference proteome</keyword>
<proteinExistence type="predicted"/>
<dbReference type="EMBL" id="LVYD01000001">
    <property type="protein sequence ID" value="OQP67248.1"/>
    <property type="molecule type" value="Genomic_DNA"/>
</dbReference>
<dbReference type="AlphaFoldDB" id="A0A1V9G9V9"/>
<dbReference type="GO" id="GO:0016070">
    <property type="term" value="P:RNA metabolic process"/>
    <property type="evidence" value="ECO:0007669"/>
    <property type="project" value="InterPro"/>
</dbReference>
<protein>
    <recommendedName>
        <fullName evidence="1">Toxin SymE-like domain-containing protein</fullName>
    </recommendedName>
</protein>
<dbReference type="GO" id="GO:0003723">
    <property type="term" value="F:RNA binding"/>
    <property type="evidence" value="ECO:0007669"/>
    <property type="project" value="InterPro"/>
</dbReference>
<gene>
    <name evidence="2" type="ORF">A3860_02490</name>
</gene>
<accession>A0A1V9G9V9</accession>
<evidence type="ECO:0000259" key="1">
    <source>
        <dbReference type="Pfam" id="PF08845"/>
    </source>
</evidence>
<evidence type="ECO:0000313" key="2">
    <source>
        <dbReference type="EMBL" id="OQP67248.1"/>
    </source>
</evidence>
<feature type="domain" description="Toxin SymE-like" evidence="1">
    <location>
        <begin position="51"/>
        <end position="94"/>
    </location>
</feature>
<comment type="caution">
    <text evidence="2">The sequence shown here is derived from an EMBL/GenBank/DDBJ whole genome shotgun (WGS) entry which is preliminary data.</text>
</comment>
<dbReference type="InterPro" id="IPR014944">
    <property type="entry name" value="Toxin_SymE-like"/>
</dbReference>
<reference evidence="2 3" key="1">
    <citation type="submission" date="2016-03" db="EMBL/GenBank/DDBJ databases">
        <title>Niastella vici sp. nov., isolated from farmland soil.</title>
        <authorList>
            <person name="Chen L."/>
            <person name="Wang D."/>
            <person name="Yang S."/>
            <person name="Wang G."/>
        </authorList>
    </citation>
    <scope>NUCLEOTIDE SEQUENCE [LARGE SCALE GENOMIC DNA]</scope>
    <source>
        <strain evidence="2 3">DJ57</strain>
    </source>
</reference>
<organism evidence="2 3">
    <name type="scientific">Niastella vici</name>
    <dbReference type="NCBI Taxonomy" id="1703345"/>
    <lineage>
        <taxon>Bacteria</taxon>
        <taxon>Pseudomonadati</taxon>
        <taxon>Bacteroidota</taxon>
        <taxon>Chitinophagia</taxon>
        <taxon>Chitinophagales</taxon>
        <taxon>Chitinophagaceae</taxon>
        <taxon>Niastella</taxon>
    </lineage>
</organism>
<dbReference type="Pfam" id="PF08845">
    <property type="entry name" value="SymE_toxin"/>
    <property type="match status" value="1"/>
</dbReference>
<dbReference type="GO" id="GO:0005737">
    <property type="term" value="C:cytoplasm"/>
    <property type="evidence" value="ECO:0007669"/>
    <property type="project" value="InterPro"/>
</dbReference>
<dbReference type="STRING" id="1703345.A3860_02490"/>
<evidence type="ECO:0000313" key="3">
    <source>
        <dbReference type="Proteomes" id="UP000192796"/>
    </source>
</evidence>
<sequence length="113" mass="13032">MEAPEFEEEFIDYEEQSTLAARTCFDRMKDALHGVQDIYKYLCRHENADIRTLKVADLSYPGTRGLYNHVAHIRLAGRWIERAGFERGDHVQVITVKGMVLVVPVQMPPDPEE</sequence>
<dbReference type="GO" id="GO:0016788">
    <property type="term" value="F:hydrolase activity, acting on ester bonds"/>
    <property type="evidence" value="ECO:0007669"/>
    <property type="project" value="InterPro"/>
</dbReference>